<name>A0A7W7HZ63_9ACTN</name>
<dbReference type="Proteomes" id="UP000578112">
    <property type="component" value="Unassembled WGS sequence"/>
</dbReference>
<accession>A0A7W7HZ63</accession>
<reference evidence="3 4" key="1">
    <citation type="submission" date="2020-08" db="EMBL/GenBank/DDBJ databases">
        <title>Sequencing the genomes of 1000 actinobacteria strains.</title>
        <authorList>
            <person name="Klenk H.-P."/>
        </authorList>
    </citation>
    <scope>NUCLEOTIDE SEQUENCE [LARGE SCALE GENOMIC DNA]</scope>
    <source>
        <strain evidence="3 4">DSM 43149</strain>
    </source>
</reference>
<evidence type="ECO:0000313" key="3">
    <source>
        <dbReference type="EMBL" id="MBB4763480.1"/>
    </source>
</evidence>
<dbReference type="AlphaFoldDB" id="A0A7W7HZ63"/>
<feature type="compositionally biased region" description="Low complexity" evidence="1">
    <location>
        <begin position="95"/>
        <end position="114"/>
    </location>
</feature>
<feature type="region of interest" description="Disordered" evidence="1">
    <location>
        <begin position="82"/>
        <end position="135"/>
    </location>
</feature>
<proteinExistence type="predicted"/>
<protein>
    <submittedName>
        <fullName evidence="3">Uncharacterized protein</fullName>
    </submittedName>
</protein>
<organism evidence="3 4">
    <name type="scientific">Actinoplanes digitatis</name>
    <dbReference type="NCBI Taxonomy" id="1868"/>
    <lineage>
        <taxon>Bacteria</taxon>
        <taxon>Bacillati</taxon>
        <taxon>Actinomycetota</taxon>
        <taxon>Actinomycetes</taxon>
        <taxon>Micromonosporales</taxon>
        <taxon>Micromonosporaceae</taxon>
        <taxon>Actinoplanes</taxon>
    </lineage>
</organism>
<keyword evidence="2" id="KW-1133">Transmembrane helix</keyword>
<dbReference type="EMBL" id="JACHNH010000001">
    <property type="protein sequence ID" value="MBB4763480.1"/>
    <property type="molecule type" value="Genomic_DNA"/>
</dbReference>
<comment type="caution">
    <text evidence="3">The sequence shown here is derived from an EMBL/GenBank/DDBJ whole genome shotgun (WGS) entry which is preliminary data.</text>
</comment>
<sequence length="254" mass="26342">MRRLDEHDLRFVLREEAERHRPDRGAMLDRIARGRAEREPALRDRLVALLRPAAAALAVAVVLMLGIAGVRLADGGGPDGAPVAAPTPVAPTGPAPATTPAAPPRASTSSGTATKTKKPPPAQPGRDGFLSSAGTVDPNTTDYWAQGTVVIENTRTLTALEVTVNVAMTPGLAEAGRFSTVAGNLLTATSSRKDDLLVFRFTLVKGAVLAPGRYTFAVQFNHAPGRRSAAGDTYSAEATAGGRDAQVTGVFTAG</sequence>
<feature type="transmembrane region" description="Helical" evidence="2">
    <location>
        <begin position="48"/>
        <end position="70"/>
    </location>
</feature>
<evidence type="ECO:0000313" key="4">
    <source>
        <dbReference type="Proteomes" id="UP000578112"/>
    </source>
</evidence>
<keyword evidence="2" id="KW-0472">Membrane</keyword>
<evidence type="ECO:0000256" key="2">
    <source>
        <dbReference type="SAM" id="Phobius"/>
    </source>
</evidence>
<dbReference type="RefSeq" id="WP_184994793.1">
    <property type="nucleotide sequence ID" value="NZ_BOMK01000011.1"/>
</dbReference>
<keyword evidence="2" id="KW-0812">Transmembrane</keyword>
<gene>
    <name evidence="3" type="ORF">BJ971_004036</name>
</gene>
<keyword evidence="4" id="KW-1185">Reference proteome</keyword>
<evidence type="ECO:0000256" key="1">
    <source>
        <dbReference type="SAM" id="MobiDB-lite"/>
    </source>
</evidence>